<reference evidence="6" key="1">
    <citation type="journal article" date="2021" name="Front. Plant Sci.">
        <title>Chromosome-Scale Genome Assembly for Chinese Sour Jujube and Insights Into Its Genome Evolution and Domestication Signature.</title>
        <authorList>
            <person name="Shen L.-Y."/>
            <person name="Luo H."/>
            <person name="Wang X.-L."/>
            <person name="Wang X.-M."/>
            <person name="Qiu X.-J."/>
            <person name="Liu H."/>
            <person name="Zhou S.-S."/>
            <person name="Jia K.-H."/>
            <person name="Nie S."/>
            <person name="Bao Y.-T."/>
            <person name="Zhang R.-G."/>
            <person name="Yun Q.-Z."/>
            <person name="Chai Y.-H."/>
            <person name="Lu J.-Y."/>
            <person name="Li Y."/>
            <person name="Zhao S.-W."/>
            <person name="Mao J.-F."/>
            <person name="Jia S.-G."/>
            <person name="Mao Y.-M."/>
        </authorList>
    </citation>
    <scope>NUCLEOTIDE SEQUENCE</scope>
    <source>
        <strain evidence="6">AT0</strain>
        <tissue evidence="6">Leaf</tissue>
    </source>
</reference>
<keyword evidence="2" id="KW-0547">Nucleotide-binding</keyword>
<name>A0A978U898_ZIZJJ</name>
<dbReference type="PANTHER" id="PTHR47186">
    <property type="entry name" value="LEUCINE-RICH REPEAT-CONTAINING PROTEIN 57"/>
    <property type="match status" value="1"/>
</dbReference>
<dbReference type="AlphaFoldDB" id="A0A978U898"/>
<dbReference type="GO" id="GO:0000166">
    <property type="term" value="F:nucleotide binding"/>
    <property type="evidence" value="ECO:0007669"/>
    <property type="project" value="UniProtKB-KW"/>
</dbReference>
<evidence type="ECO:0000313" key="7">
    <source>
        <dbReference type="Proteomes" id="UP000813462"/>
    </source>
</evidence>
<evidence type="ECO:0000313" key="6">
    <source>
        <dbReference type="EMBL" id="KAH7510675.1"/>
    </source>
</evidence>
<protein>
    <recommendedName>
        <fullName evidence="8">Rx N-terminal domain-containing protein</fullName>
    </recommendedName>
</protein>
<feature type="domain" description="Disease resistance N-terminal" evidence="4">
    <location>
        <begin position="5"/>
        <end position="89"/>
    </location>
</feature>
<evidence type="ECO:0000259" key="5">
    <source>
        <dbReference type="Pfam" id="PF23598"/>
    </source>
</evidence>
<dbReference type="Gene3D" id="3.80.10.10">
    <property type="entry name" value="Ribonuclease Inhibitor"/>
    <property type="match status" value="1"/>
</dbReference>
<dbReference type="Gene3D" id="1.20.5.4130">
    <property type="match status" value="1"/>
</dbReference>
<dbReference type="GO" id="GO:0006952">
    <property type="term" value="P:defense response"/>
    <property type="evidence" value="ECO:0007669"/>
    <property type="project" value="UniProtKB-KW"/>
</dbReference>
<dbReference type="SUPFAM" id="SSF52058">
    <property type="entry name" value="L domain-like"/>
    <property type="match status" value="1"/>
</dbReference>
<dbReference type="CDD" id="cd14798">
    <property type="entry name" value="RX-CC_like"/>
    <property type="match status" value="1"/>
</dbReference>
<proteinExistence type="predicted"/>
<evidence type="ECO:0008006" key="8">
    <source>
        <dbReference type="Google" id="ProtNLM"/>
    </source>
</evidence>
<organism evidence="6 7">
    <name type="scientific">Ziziphus jujuba var. spinosa</name>
    <dbReference type="NCBI Taxonomy" id="714518"/>
    <lineage>
        <taxon>Eukaryota</taxon>
        <taxon>Viridiplantae</taxon>
        <taxon>Streptophyta</taxon>
        <taxon>Embryophyta</taxon>
        <taxon>Tracheophyta</taxon>
        <taxon>Spermatophyta</taxon>
        <taxon>Magnoliopsida</taxon>
        <taxon>eudicotyledons</taxon>
        <taxon>Gunneridae</taxon>
        <taxon>Pentapetalae</taxon>
        <taxon>rosids</taxon>
        <taxon>fabids</taxon>
        <taxon>Rosales</taxon>
        <taxon>Rhamnaceae</taxon>
        <taxon>Paliureae</taxon>
        <taxon>Ziziphus</taxon>
    </lineage>
</organism>
<dbReference type="InterPro" id="IPR038005">
    <property type="entry name" value="RX-like_CC"/>
</dbReference>
<dbReference type="Pfam" id="PF18052">
    <property type="entry name" value="Rx_N"/>
    <property type="match status" value="1"/>
</dbReference>
<keyword evidence="3" id="KW-0611">Plant defense</keyword>
<dbReference type="EMBL" id="JAEACU010000388">
    <property type="protein sequence ID" value="KAH7510675.1"/>
    <property type="molecule type" value="Genomic_DNA"/>
</dbReference>
<keyword evidence="1" id="KW-0677">Repeat</keyword>
<dbReference type="PANTHER" id="PTHR47186:SF57">
    <property type="entry name" value="OS02G0478300 PROTEIN"/>
    <property type="match status" value="1"/>
</dbReference>
<evidence type="ECO:0000256" key="3">
    <source>
        <dbReference type="ARBA" id="ARBA00022821"/>
    </source>
</evidence>
<gene>
    <name evidence="6" type="ORF">FEM48_ZijujUnG0101100</name>
</gene>
<dbReference type="InterPro" id="IPR032675">
    <property type="entry name" value="LRR_dom_sf"/>
</dbReference>
<dbReference type="Proteomes" id="UP000813462">
    <property type="component" value="Unassembled WGS sequence"/>
</dbReference>
<dbReference type="InterPro" id="IPR041118">
    <property type="entry name" value="Rx_N"/>
</dbReference>
<sequence>MAEVVLPFVLERLGEVLEQIQLCKDVRQQVQRSRDELKRMQCFLKDADAKEEGDMRVRNWVSDVRNVAYDVEDLIDTYVFKLESLKRTHFIKRHAFIFREWKLRSKISNGLESIHLRISDISISRETYGIKNVGEATTPANEKLLKLRRTSARAPSVNARRLAIYSSYDCFFENSVPHLRSLRFFRVNNQSCSSDLFSICRKFKLIKVLDLEDMKLDAGVPDEIGELFHLKYLGLRHCNLSWLPKGIGSLSNLQTLDIGENCNLRTLPNVLWKLKNLRHLYKNAYPFNNLLRIDTLRHLQTLSDLRVEDWKQANPAHLINLRKLGLRGSFSRDADKIFNSLSKLVYLQSLFLHTEDCVYPSLSQLSFLGRVIKLHLRGGITELPNPHEFPPNLTQLVLHQSRLSDDPMGILKKLPYLFVLRMDKNLLLAELKDQDEQQSKDEVDGDRRFDVLIEQLNKDKEAIIHGDVEESMNKIHHAQESLGLIVEELIMKLKNNSSSGAMRYHRNQKELLLLMKMKMKMVVVRQKK</sequence>
<evidence type="ECO:0000256" key="1">
    <source>
        <dbReference type="ARBA" id="ARBA00022737"/>
    </source>
</evidence>
<comment type="caution">
    <text evidence="6">The sequence shown here is derived from an EMBL/GenBank/DDBJ whole genome shotgun (WGS) entry which is preliminary data.</text>
</comment>
<accession>A0A978U898</accession>
<evidence type="ECO:0000259" key="4">
    <source>
        <dbReference type="Pfam" id="PF18052"/>
    </source>
</evidence>
<evidence type="ECO:0000256" key="2">
    <source>
        <dbReference type="ARBA" id="ARBA00022741"/>
    </source>
</evidence>
<feature type="domain" description="Disease resistance R13L4/SHOC-2-like LRR" evidence="5">
    <location>
        <begin position="178"/>
        <end position="434"/>
    </location>
</feature>
<dbReference type="InterPro" id="IPR055414">
    <property type="entry name" value="LRR_R13L4/SHOC2-like"/>
</dbReference>
<dbReference type="Pfam" id="PF23598">
    <property type="entry name" value="LRR_14"/>
    <property type="match status" value="1"/>
</dbReference>